<dbReference type="Gene3D" id="1.10.12.10">
    <property type="entry name" value="Lyase 2-enoyl-coa Hydratase, Chain A, domain 2"/>
    <property type="match status" value="1"/>
</dbReference>
<accession>A0ABT2M495</accession>
<evidence type="ECO:0000313" key="2">
    <source>
        <dbReference type="EMBL" id="MCT7657082.1"/>
    </source>
</evidence>
<dbReference type="Pfam" id="PF00378">
    <property type="entry name" value="ECH_1"/>
    <property type="match status" value="1"/>
</dbReference>
<organism evidence="2 3">
    <name type="scientific">Mycobacterium deserti</name>
    <dbReference type="NCBI Taxonomy" id="2978347"/>
    <lineage>
        <taxon>Bacteria</taxon>
        <taxon>Bacillati</taxon>
        <taxon>Actinomycetota</taxon>
        <taxon>Actinomycetes</taxon>
        <taxon>Mycobacteriales</taxon>
        <taxon>Mycobacteriaceae</taxon>
        <taxon>Mycobacterium</taxon>
    </lineage>
</organism>
<protein>
    <submittedName>
        <fullName evidence="2">Enoyl-CoA hydratase-related protein</fullName>
    </submittedName>
</protein>
<name>A0ABT2M495_9MYCO</name>
<dbReference type="InterPro" id="IPR029045">
    <property type="entry name" value="ClpP/crotonase-like_dom_sf"/>
</dbReference>
<reference evidence="3" key="1">
    <citation type="submission" date="2023-07" db="EMBL/GenBank/DDBJ databases">
        <authorList>
            <person name="Deng Y."/>
            <person name="Zhang Y.-Q."/>
        </authorList>
    </citation>
    <scope>NUCLEOTIDE SEQUENCE [LARGE SCALE GENOMIC DNA]</scope>
    <source>
        <strain evidence="3">CPCC 205710</strain>
    </source>
</reference>
<dbReference type="SUPFAM" id="SSF52096">
    <property type="entry name" value="ClpP/crotonase"/>
    <property type="match status" value="1"/>
</dbReference>
<dbReference type="Proteomes" id="UP001206639">
    <property type="component" value="Unassembled WGS sequence"/>
</dbReference>
<comment type="similarity">
    <text evidence="1">Belongs to the enoyl-CoA hydratase/isomerase family.</text>
</comment>
<dbReference type="RefSeq" id="WP_260991159.1">
    <property type="nucleotide sequence ID" value="NZ_JAODWD010000001.1"/>
</dbReference>
<gene>
    <name evidence="2" type="ORF">N4S67_01445</name>
</gene>
<dbReference type="PANTHER" id="PTHR43459:SF1">
    <property type="entry name" value="EG:BACN32G11.4 PROTEIN"/>
    <property type="match status" value="1"/>
</dbReference>
<sequence length="251" mass="25997">MNGVSAGREGAVLRLTLNRPEKLNAVDTPLLNTLLAAFRDAGEDDSVRVVLLTGAGRAFCSGGDLTGGDTKGAVLAANEVVRAITDLPKPVVAGVHGPAVGFGCSLALACDLVVAARSAFFQLAFSKVGLMPDGGASALVPASIGRARAARMAMTAEKVSATTAFEWGMISHVVDDAGYAGELERVIQPVAAGPTQSHRWIKRALAAAALPDLEAVQAVEAEGQQRLVGSSDFAEGKRAFRERRDAEFTGR</sequence>
<dbReference type="Gene3D" id="3.90.226.10">
    <property type="entry name" value="2-enoyl-CoA Hydratase, Chain A, domain 1"/>
    <property type="match status" value="1"/>
</dbReference>
<proteinExistence type="inferred from homology"/>
<dbReference type="CDD" id="cd06558">
    <property type="entry name" value="crotonase-like"/>
    <property type="match status" value="1"/>
</dbReference>
<keyword evidence="3" id="KW-1185">Reference proteome</keyword>
<evidence type="ECO:0000256" key="1">
    <source>
        <dbReference type="ARBA" id="ARBA00005254"/>
    </source>
</evidence>
<comment type="caution">
    <text evidence="2">The sequence shown here is derived from an EMBL/GenBank/DDBJ whole genome shotgun (WGS) entry which is preliminary data.</text>
</comment>
<evidence type="ECO:0000313" key="3">
    <source>
        <dbReference type="Proteomes" id="UP001206639"/>
    </source>
</evidence>
<dbReference type="InterPro" id="IPR014748">
    <property type="entry name" value="Enoyl-CoA_hydra_C"/>
</dbReference>
<dbReference type="EMBL" id="JAODWD010000001">
    <property type="protein sequence ID" value="MCT7657082.1"/>
    <property type="molecule type" value="Genomic_DNA"/>
</dbReference>
<dbReference type="PANTHER" id="PTHR43459">
    <property type="entry name" value="ENOYL-COA HYDRATASE"/>
    <property type="match status" value="1"/>
</dbReference>
<dbReference type="InterPro" id="IPR001753">
    <property type="entry name" value="Enoyl-CoA_hydra/iso"/>
</dbReference>